<evidence type="ECO:0000256" key="2">
    <source>
        <dbReference type="ARBA" id="ARBA00022540"/>
    </source>
</evidence>
<dbReference type="AlphaFoldDB" id="A0AAD6A409"/>
<dbReference type="SMART" id="SM00653">
    <property type="entry name" value="eIF2B_5"/>
    <property type="match status" value="1"/>
</dbReference>
<organism evidence="9 10">
    <name type="scientific">Rhynchospora tenuis</name>
    <dbReference type="NCBI Taxonomy" id="198213"/>
    <lineage>
        <taxon>Eukaryota</taxon>
        <taxon>Viridiplantae</taxon>
        <taxon>Streptophyta</taxon>
        <taxon>Embryophyta</taxon>
        <taxon>Tracheophyta</taxon>
        <taxon>Spermatophyta</taxon>
        <taxon>Magnoliopsida</taxon>
        <taxon>Liliopsida</taxon>
        <taxon>Poales</taxon>
        <taxon>Cyperaceae</taxon>
        <taxon>Cyperoideae</taxon>
        <taxon>Rhynchosporeae</taxon>
        <taxon>Rhynchospora</taxon>
    </lineage>
</organism>
<evidence type="ECO:0000256" key="6">
    <source>
        <dbReference type="ARBA" id="ARBA00073542"/>
    </source>
</evidence>
<comment type="subunit">
    <text evidence="5">Eukaryotic translation initiation factor 2 eIF2 is a heterotrimeric complex composed of an alpha, a beta and a gamma subunit.</text>
</comment>
<comment type="similarity">
    <text evidence="1">Belongs to the eIF-2-beta/eIF-5 family.</text>
</comment>
<dbReference type="InterPro" id="IPR045196">
    <property type="entry name" value="IF2/IF5"/>
</dbReference>
<feature type="compositionally biased region" description="Basic and acidic residues" evidence="7">
    <location>
        <begin position="16"/>
        <end position="33"/>
    </location>
</feature>
<feature type="region of interest" description="Disordered" evidence="7">
    <location>
        <begin position="1"/>
        <end position="81"/>
    </location>
</feature>
<keyword evidence="3" id="KW-0648">Protein biosynthesis</keyword>
<dbReference type="SUPFAM" id="SSF100966">
    <property type="entry name" value="Translation initiation factor 2 beta, aIF2beta, N-terminal domain"/>
    <property type="match status" value="1"/>
</dbReference>
<dbReference type="InterPro" id="IPR016190">
    <property type="entry name" value="Transl_init_fac_IF2/IF5_Zn-bd"/>
</dbReference>
<evidence type="ECO:0000256" key="1">
    <source>
        <dbReference type="ARBA" id="ARBA00010397"/>
    </source>
</evidence>
<dbReference type="Pfam" id="PF01873">
    <property type="entry name" value="eIF-5_eIF-2B"/>
    <property type="match status" value="1"/>
</dbReference>
<evidence type="ECO:0000313" key="10">
    <source>
        <dbReference type="Proteomes" id="UP001210211"/>
    </source>
</evidence>
<evidence type="ECO:0000256" key="3">
    <source>
        <dbReference type="ARBA" id="ARBA00022917"/>
    </source>
</evidence>
<evidence type="ECO:0000259" key="8">
    <source>
        <dbReference type="SMART" id="SM00653"/>
    </source>
</evidence>
<gene>
    <name evidence="9" type="ORF">LUZ61_012953</name>
</gene>
<proteinExistence type="inferred from homology"/>
<dbReference type="Gene3D" id="3.30.30.170">
    <property type="match status" value="1"/>
</dbReference>
<dbReference type="InterPro" id="IPR016189">
    <property type="entry name" value="Transl_init_fac_IF2/IF5_N"/>
</dbReference>
<evidence type="ECO:0000313" key="9">
    <source>
        <dbReference type="EMBL" id="KAJ3709248.1"/>
    </source>
</evidence>
<dbReference type="SUPFAM" id="SSF75689">
    <property type="entry name" value="Zinc-binding domain of translation initiation factor 2 beta"/>
    <property type="match status" value="1"/>
</dbReference>
<dbReference type="GO" id="GO:0003729">
    <property type="term" value="F:mRNA binding"/>
    <property type="evidence" value="ECO:0007669"/>
    <property type="project" value="TreeGrafter"/>
</dbReference>
<dbReference type="PANTHER" id="PTHR23001">
    <property type="entry name" value="EUKARYOTIC TRANSLATION INITIATION FACTOR"/>
    <property type="match status" value="1"/>
</dbReference>
<dbReference type="FunFam" id="3.30.30.170:FF:000001">
    <property type="entry name" value="Eukaryotic translation initiation factor 2 subunit"/>
    <property type="match status" value="1"/>
</dbReference>
<name>A0AAD6A409_9POAL</name>
<evidence type="ECO:0000256" key="4">
    <source>
        <dbReference type="ARBA" id="ARBA00054872"/>
    </source>
</evidence>
<reference evidence="9 10" key="1">
    <citation type="journal article" date="2022" name="Cell">
        <title>Repeat-based holocentromeres influence genome architecture and karyotype evolution.</title>
        <authorList>
            <person name="Hofstatter P.G."/>
            <person name="Thangavel G."/>
            <person name="Lux T."/>
            <person name="Neumann P."/>
            <person name="Vondrak T."/>
            <person name="Novak P."/>
            <person name="Zhang M."/>
            <person name="Costa L."/>
            <person name="Castellani M."/>
            <person name="Scott A."/>
            <person name="Toegelov H."/>
            <person name="Fuchs J."/>
            <person name="Mata-Sucre Y."/>
            <person name="Dias Y."/>
            <person name="Vanzela A.L.L."/>
            <person name="Huettel B."/>
            <person name="Almeida C.C.S."/>
            <person name="Simkova H."/>
            <person name="Souza G."/>
            <person name="Pedrosa-Harand A."/>
            <person name="Macas J."/>
            <person name="Mayer K.F.X."/>
            <person name="Houben A."/>
            <person name="Marques A."/>
        </authorList>
    </citation>
    <scope>NUCLEOTIDE SEQUENCE [LARGE SCALE GENOMIC DNA]</scope>
    <source>
        <strain evidence="9">RhyTen1mFocal</strain>
    </source>
</reference>
<dbReference type="GO" id="GO:0003743">
    <property type="term" value="F:translation initiation factor activity"/>
    <property type="evidence" value="ECO:0007669"/>
    <property type="project" value="UniProtKB-KW"/>
</dbReference>
<dbReference type="GO" id="GO:0031369">
    <property type="term" value="F:translation initiation factor binding"/>
    <property type="evidence" value="ECO:0007669"/>
    <property type="project" value="TreeGrafter"/>
</dbReference>
<comment type="function">
    <text evidence="4">Component of the eIF2 complex that functions in the early steps of protein synthesis by forming a ternary complex with GTP and initiator tRNA. This complex binds to a 40S ribosomal subunit, followed by mRNA binding to form a 43S pre-initiation complex (43S PIC). Junction of the 60S ribosomal subunit to form the 80S initiation complex is preceded by hydrolysis of the GTP bound to eIF2 and release of an eIF2-GDP binary complex. In order for eIF2 to recycle and catalyze another round of initiation, the GDP bound to eIF2 must exchange with GTP by way of a reaction catalyzed by eIF2B.</text>
</comment>
<dbReference type="GO" id="GO:0005850">
    <property type="term" value="C:eukaryotic translation initiation factor 2 complex"/>
    <property type="evidence" value="ECO:0007669"/>
    <property type="project" value="TreeGrafter"/>
</dbReference>
<feature type="domain" description="Translation initiation factor IF2/IF5" evidence="8">
    <location>
        <begin position="107"/>
        <end position="216"/>
    </location>
</feature>
<keyword evidence="2" id="KW-0396">Initiation factor</keyword>
<accession>A0AAD6A409</accession>
<dbReference type="PANTHER" id="PTHR23001:SF3">
    <property type="entry name" value="EUKARYOTIC TRANSLATION INITIATION FACTOR 2 SUBUNIT 2"/>
    <property type="match status" value="1"/>
</dbReference>
<dbReference type="Proteomes" id="UP001210211">
    <property type="component" value="Unassembled WGS sequence"/>
</dbReference>
<sequence>MEKVQEISENVGLQDSAKEADKYSAEKMIEQTREGSGTSFGEKKKRRKKLVDTSFIKNEGSGAGNRNNDEHVGENSGQNSNNDYTYVQLVGRVFKILKEKNLLAKDRRKAVLQAPRVFKDGSKKTVLANFIDLCKSMHRQPDHVMAFFLAEAGTTGSLDGQQRLVVKSRLQSKNFEGLICNYMAEYVLCQACKSKNTILNKEARMFFLRCEQCGSSRTVAPVKTGYVARVGR</sequence>
<comment type="caution">
    <text evidence="9">The sequence shown here is derived from an EMBL/GenBank/DDBJ whole genome shotgun (WGS) entry which is preliminary data.</text>
</comment>
<dbReference type="InterPro" id="IPR002735">
    <property type="entry name" value="Transl_init_fac_IF2/IF5_dom"/>
</dbReference>
<evidence type="ECO:0000256" key="7">
    <source>
        <dbReference type="SAM" id="MobiDB-lite"/>
    </source>
</evidence>
<keyword evidence="10" id="KW-1185">Reference proteome</keyword>
<protein>
    <recommendedName>
        <fullName evidence="6">Eukaryotic translation initiation factor 2 subunit beta</fullName>
    </recommendedName>
</protein>
<dbReference type="EMBL" id="JAMRDG010000001">
    <property type="protein sequence ID" value="KAJ3709248.1"/>
    <property type="molecule type" value="Genomic_DNA"/>
</dbReference>
<dbReference type="GO" id="GO:0001731">
    <property type="term" value="P:formation of translation preinitiation complex"/>
    <property type="evidence" value="ECO:0007669"/>
    <property type="project" value="TreeGrafter"/>
</dbReference>
<evidence type="ECO:0000256" key="5">
    <source>
        <dbReference type="ARBA" id="ARBA00063900"/>
    </source>
</evidence>